<dbReference type="Gene3D" id="1.10.340.30">
    <property type="entry name" value="Hypothetical protein, domain 2"/>
    <property type="match status" value="1"/>
</dbReference>
<keyword evidence="1" id="KW-0326">Glycosidase</keyword>
<dbReference type="SUPFAM" id="SSF48150">
    <property type="entry name" value="DNA-glycosylase"/>
    <property type="match status" value="1"/>
</dbReference>
<dbReference type="GO" id="GO:0008725">
    <property type="term" value="F:DNA-3-methyladenine glycosylase activity"/>
    <property type="evidence" value="ECO:0007669"/>
    <property type="project" value="UniProtKB-EC"/>
</dbReference>
<dbReference type="InterPro" id="IPR005019">
    <property type="entry name" value="Adenine_glyco"/>
</dbReference>
<dbReference type="Pfam" id="PF03352">
    <property type="entry name" value="Adenine_glyco"/>
    <property type="match status" value="1"/>
</dbReference>
<keyword evidence="2" id="KW-1185">Reference proteome</keyword>
<dbReference type="EC" id="3.2.2.20" evidence="1"/>
<dbReference type="PANTHER" id="PTHR30037">
    <property type="entry name" value="DNA-3-METHYLADENINE GLYCOSYLASE 1"/>
    <property type="match status" value="1"/>
</dbReference>
<evidence type="ECO:0000313" key="1">
    <source>
        <dbReference type="EMBL" id="WGT46704.1"/>
    </source>
</evidence>
<dbReference type="InterPro" id="IPR052891">
    <property type="entry name" value="DNA-3mA_glycosylase"/>
</dbReference>
<organism evidence="1 2">
    <name type="scientific">Tessaracoccus lacteus</name>
    <dbReference type="NCBI Taxonomy" id="3041766"/>
    <lineage>
        <taxon>Bacteria</taxon>
        <taxon>Bacillati</taxon>
        <taxon>Actinomycetota</taxon>
        <taxon>Actinomycetes</taxon>
        <taxon>Propionibacteriales</taxon>
        <taxon>Propionibacteriaceae</taxon>
        <taxon>Tessaracoccus</taxon>
    </lineage>
</organism>
<reference evidence="1 2" key="1">
    <citation type="journal article" date="2008" name="Int. J. Syst. Evol. Microbiol.">
        <title>Tessaracoccus flavescens sp. nov., isolated from marine sediment.</title>
        <authorList>
            <person name="Lee D.W."/>
            <person name="Lee S.D."/>
        </authorList>
    </citation>
    <scope>NUCLEOTIDE SEQUENCE [LARGE SCALE GENOMIC DNA]</scope>
    <source>
        <strain evidence="1 2">T21</strain>
    </source>
</reference>
<evidence type="ECO:0000313" key="2">
    <source>
        <dbReference type="Proteomes" id="UP001244136"/>
    </source>
</evidence>
<gene>
    <name evidence="1" type="ORF">QH948_11245</name>
</gene>
<keyword evidence="1" id="KW-0378">Hydrolase</keyword>
<sequence length="196" mass="21247">MDRQRCFGSGDPLYEAYHDEEWGRPVEDSPDERALFERVALEGFQAGLSWITVLRKRPAFRAAFRDFSPSAVAAFDDEDVTRLMADEGIVRNRLKIAAAISNARALLALHEEGGRLSEVVARHTPAPRGRAPLPGEVPGSTPESVALCRDLKRLGFRFVGPTTMYALLQAVGAVDDHVEGCWLAAGAGSGEALVTA</sequence>
<accession>A0ABY8PW52</accession>
<name>A0ABY8PW52_9ACTN</name>
<dbReference type="RefSeq" id="WP_281144465.1">
    <property type="nucleotide sequence ID" value="NZ_CP123967.1"/>
</dbReference>
<dbReference type="Proteomes" id="UP001244136">
    <property type="component" value="Chromosome"/>
</dbReference>
<dbReference type="EMBL" id="CP123967">
    <property type="protein sequence ID" value="WGT46704.1"/>
    <property type="molecule type" value="Genomic_DNA"/>
</dbReference>
<dbReference type="PANTHER" id="PTHR30037:SF4">
    <property type="entry name" value="DNA-3-METHYLADENINE GLYCOSYLASE I"/>
    <property type="match status" value="1"/>
</dbReference>
<proteinExistence type="predicted"/>
<dbReference type="InterPro" id="IPR011257">
    <property type="entry name" value="DNA_glycosylase"/>
</dbReference>
<protein>
    <submittedName>
        <fullName evidence="1">DNA-3-methyladenine glycosylase I</fullName>
        <ecNumber evidence="1">3.2.2.20</ecNumber>
    </submittedName>
</protein>